<dbReference type="Proteomes" id="UP001203136">
    <property type="component" value="Unassembled WGS sequence"/>
</dbReference>
<feature type="signal peptide" evidence="1">
    <location>
        <begin position="1"/>
        <end position="28"/>
    </location>
</feature>
<evidence type="ECO:0000313" key="2">
    <source>
        <dbReference type="EMBL" id="MCK0088266.1"/>
    </source>
</evidence>
<reference evidence="3" key="2">
    <citation type="submission" date="2023-01" db="EMBL/GenBank/DDBJ databases">
        <title>Human gut microbiome strain richness.</title>
        <authorList>
            <person name="Chen-Liaw A."/>
        </authorList>
    </citation>
    <scope>NUCLEOTIDE SEQUENCE</scope>
    <source>
        <strain evidence="3">B1_m1001713B170214d0_201011</strain>
    </source>
</reference>
<organism evidence="2 4">
    <name type="scientific">Clostridium symbiosum</name>
    <name type="common">Bacteroides symbiosus</name>
    <dbReference type="NCBI Taxonomy" id="1512"/>
    <lineage>
        <taxon>Bacteria</taxon>
        <taxon>Bacillati</taxon>
        <taxon>Bacillota</taxon>
        <taxon>Clostridia</taxon>
        <taxon>Lachnospirales</taxon>
        <taxon>Lachnospiraceae</taxon>
        <taxon>Otoolea</taxon>
    </lineage>
</organism>
<evidence type="ECO:0000313" key="4">
    <source>
        <dbReference type="Proteomes" id="UP001203136"/>
    </source>
</evidence>
<keyword evidence="1" id="KW-0732">Signal</keyword>
<dbReference type="AlphaFoldDB" id="A0AAW5F8W8"/>
<accession>A0AAW5F8W8</accession>
<comment type="caution">
    <text evidence="2">The sequence shown here is derived from an EMBL/GenBank/DDBJ whole genome shotgun (WGS) entry which is preliminary data.</text>
</comment>
<dbReference type="Proteomes" id="UP001300871">
    <property type="component" value="Unassembled WGS sequence"/>
</dbReference>
<feature type="chain" id="PRO_5044477459" evidence="1">
    <location>
        <begin position="29"/>
        <end position="164"/>
    </location>
</feature>
<dbReference type="RefSeq" id="WP_003503325.1">
    <property type="nucleotide sequence ID" value="NZ_CACRUA010000036.1"/>
</dbReference>
<sequence>MKRKFLAVGLAAAAVVSITCGYMTTAMAAGPVNQTEDEDACDLQDIMESIEDEALRESPAAEITAFAAEIQDTVSGRDLEALAELCDFPISVTMQDGTSLTVNSREDFITLGKESVFTRSLVHEIGIADPAGQQIYGNGIVMGNRNNIIINRMHGSLAVTGFNF</sequence>
<evidence type="ECO:0000256" key="1">
    <source>
        <dbReference type="SAM" id="SignalP"/>
    </source>
</evidence>
<evidence type="ECO:0000313" key="3">
    <source>
        <dbReference type="EMBL" id="MDB2001276.1"/>
    </source>
</evidence>
<gene>
    <name evidence="2" type="ORF">K5I21_20825</name>
    <name evidence="3" type="ORF">PM006_13790</name>
</gene>
<reference evidence="2" key="1">
    <citation type="journal article" date="2022" name="Cell Host Microbe">
        <title>Colonization of the live biotherapeutic product VE303 and modulation of the microbiota and metabolites in healthy volunteers.</title>
        <authorList>
            <person name="Dsouza M."/>
            <person name="Menon R."/>
            <person name="Crossette E."/>
            <person name="Bhattarai S.K."/>
            <person name="Schneider J."/>
            <person name="Kim Y.G."/>
            <person name="Reddy S."/>
            <person name="Caballero S."/>
            <person name="Felix C."/>
            <person name="Cornacchione L."/>
            <person name="Hendrickson J."/>
            <person name="Watson A.R."/>
            <person name="Minot S.S."/>
            <person name="Greenfield N."/>
            <person name="Schopf L."/>
            <person name="Szabady R."/>
            <person name="Patarroyo J."/>
            <person name="Smith W."/>
            <person name="Harrison P."/>
            <person name="Kuijper E.J."/>
            <person name="Kelly C.P."/>
            <person name="Olle B."/>
            <person name="Bobilev D."/>
            <person name="Silber J.L."/>
            <person name="Bucci V."/>
            <person name="Roberts B."/>
            <person name="Faith J."/>
            <person name="Norman J.M."/>
        </authorList>
    </citation>
    <scope>NUCLEOTIDE SEQUENCE</scope>
    <source>
        <strain evidence="2">VE303-04</strain>
    </source>
</reference>
<name>A0AAW5F8W8_CLOSY</name>
<dbReference type="EMBL" id="JAQLGM010000035">
    <property type="protein sequence ID" value="MDB2001276.1"/>
    <property type="molecule type" value="Genomic_DNA"/>
</dbReference>
<dbReference type="GeneID" id="57968716"/>
<proteinExistence type="predicted"/>
<dbReference type="EMBL" id="JAINVB010000001">
    <property type="protein sequence ID" value="MCK0088266.1"/>
    <property type="molecule type" value="Genomic_DNA"/>
</dbReference>
<protein>
    <submittedName>
        <fullName evidence="2">Uncharacterized protein</fullName>
    </submittedName>
</protein>